<name>A0ACC0WYI2_9STRA</name>
<sequence>MFENDEDTLDLWDVHMKCHAAKKRILGTNLYGIPLLNIVGVTSTNETFNETLAFLDEKCRDDYHWALQQLIKIVVPEVMVTESEPALMNAFSIGKPAFKTEEYWEAFIKSWNAMVSRRIFEEYQQDLEVFRKTFSQTNPNFMRYLEARWLLHQAHFVSSLLIDIRTLEGNHHVIKAYFKPTHSLGFRVVHDPIQHIHNRYLAFAASHLLKHSLQYPYGGIVFLQERVCPLVAIAS</sequence>
<dbReference type="Proteomes" id="UP001163321">
    <property type="component" value="Chromosome 1"/>
</dbReference>
<gene>
    <name evidence="1" type="ORF">PsorP6_000598</name>
</gene>
<reference evidence="1 2" key="1">
    <citation type="journal article" date="2022" name="bioRxiv">
        <title>The genome of the oomycete Peronosclerospora sorghi, a cosmopolitan pathogen of maize and sorghum, is inflated with dispersed pseudogenes.</title>
        <authorList>
            <person name="Fletcher K."/>
            <person name="Martin F."/>
            <person name="Isakeit T."/>
            <person name="Cavanaugh K."/>
            <person name="Magill C."/>
            <person name="Michelmore R."/>
        </authorList>
    </citation>
    <scope>NUCLEOTIDE SEQUENCE [LARGE SCALE GENOMIC DNA]</scope>
    <source>
        <strain evidence="1">P6</strain>
    </source>
</reference>
<evidence type="ECO:0000313" key="2">
    <source>
        <dbReference type="Proteomes" id="UP001163321"/>
    </source>
</evidence>
<proteinExistence type="predicted"/>
<evidence type="ECO:0000313" key="1">
    <source>
        <dbReference type="EMBL" id="KAI9923026.1"/>
    </source>
</evidence>
<accession>A0ACC0WYI2</accession>
<keyword evidence="2" id="KW-1185">Reference proteome</keyword>
<protein>
    <submittedName>
        <fullName evidence="1">Uncharacterized protein</fullName>
    </submittedName>
</protein>
<organism evidence="1 2">
    <name type="scientific">Peronosclerospora sorghi</name>
    <dbReference type="NCBI Taxonomy" id="230839"/>
    <lineage>
        <taxon>Eukaryota</taxon>
        <taxon>Sar</taxon>
        <taxon>Stramenopiles</taxon>
        <taxon>Oomycota</taxon>
        <taxon>Peronosporomycetes</taxon>
        <taxon>Peronosporales</taxon>
        <taxon>Peronosporaceae</taxon>
        <taxon>Peronosclerospora</taxon>
    </lineage>
</organism>
<dbReference type="EMBL" id="CM047580">
    <property type="protein sequence ID" value="KAI9923026.1"/>
    <property type="molecule type" value="Genomic_DNA"/>
</dbReference>
<comment type="caution">
    <text evidence="1">The sequence shown here is derived from an EMBL/GenBank/DDBJ whole genome shotgun (WGS) entry which is preliminary data.</text>
</comment>